<evidence type="ECO:0000313" key="3">
    <source>
        <dbReference type="EMBL" id="KAB1643482.1"/>
    </source>
</evidence>
<evidence type="ECO:0000256" key="1">
    <source>
        <dbReference type="ARBA" id="ARBA00005541"/>
    </source>
</evidence>
<comment type="caution">
    <text evidence="3">The sequence shown here is derived from an EMBL/GenBank/DDBJ whole genome shotgun (WGS) entry which is preliminary data.</text>
</comment>
<gene>
    <name evidence="3" type="ORF">F8O05_06230</name>
</gene>
<protein>
    <submittedName>
        <fullName evidence="3">Toxic anion resistance protein</fullName>
    </submittedName>
</protein>
<evidence type="ECO:0000256" key="2">
    <source>
        <dbReference type="SAM" id="MobiDB-lite"/>
    </source>
</evidence>
<feature type="region of interest" description="Disordered" evidence="2">
    <location>
        <begin position="1"/>
        <end position="28"/>
    </location>
</feature>
<feature type="region of interest" description="Disordered" evidence="2">
    <location>
        <begin position="389"/>
        <end position="413"/>
    </location>
</feature>
<dbReference type="OrthoDB" id="1654346at2"/>
<sequence length="413" mass="45878">MNQKLQPPTPEELEPIEATPPVSAVEPAKAHSMLPDMDPATALDLQHRADTWVGHLATLTPKTPEYTEQVRAISQVARQEIQQTTNATGRFFERSLAQSRQEGDGGQAIEVSKSLVDLRNVVEDLQPNDQGAFGRFLSKLPGSRGAKRYFRQYESNQEQLNAVLHALERGQDNLRKDNAALALERRTLWDAMGELNKLSALLTELDQSVLRKMEQLSGQGEVEAAKALEQDVLFAIRQRHMDVQTQLAVSVQSYLSMDLIQDNNLKLVDGVERAKTTTMTALRTAVVVAQALENQRIVLDQIDAVNSTTNAMIEQTSAMLRDNSARIQEQAVTSGVTMETLQKAYDNVFTAIDQVEQFRSTANQNFATSIESLSQQLERATPYIERSRENELAREAETSGQVGPGKLPPELTL</sequence>
<dbReference type="Proteomes" id="UP000433493">
    <property type="component" value="Unassembled WGS sequence"/>
</dbReference>
<comment type="similarity">
    <text evidence="1">Belongs to the TelA family.</text>
</comment>
<dbReference type="Pfam" id="PF05816">
    <property type="entry name" value="TelA"/>
    <property type="match status" value="1"/>
</dbReference>
<proteinExistence type="inferred from homology"/>
<keyword evidence="4" id="KW-1185">Reference proteome</keyword>
<reference evidence="3 4" key="1">
    <citation type="submission" date="2019-09" db="EMBL/GenBank/DDBJ databases">
        <title>Phylogeny of genus Pseudoclavibacter and closely related genus.</title>
        <authorList>
            <person name="Li Y."/>
        </authorList>
    </citation>
    <scope>NUCLEOTIDE SEQUENCE [LARGE SCALE GENOMIC DNA]</scope>
    <source>
        <strain evidence="3 4">KCTC 13959</strain>
    </source>
</reference>
<accession>A0A7J5BBG4</accession>
<dbReference type="AlphaFoldDB" id="A0A7J5BBG4"/>
<dbReference type="RefSeq" id="WP_158051897.1">
    <property type="nucleotide sequence ID" value="NZ_WBKB01000003.1"/>
</dbReference>
<dbReference type="PANTHER" id="PTHR38432">
    <property type="entry name" value="TELA-LIKE PROTEIN SAOUHSC_01408"/>
    <property type="match status" value="1"/>
</dbReference>
<name>A0A7J5BBG4_9MICO</name>
<dbReference type="EMBL" id="WBKB01000003">
    <property type="protein sequence ID" value="KAB1643482.1"/>
    <property type="molecule type" value="Genomic_DNA"/>
</dbReference>
<dbReference type="PANTHER" id="PTHR38432:SF1">
    <property type="entry name" value="TELA-LIKE PROTEIN SAOUHSC_01408"/>
    <property type="match status" value="1"/>
</dbReference>
<evidence type="ECO:0000313" key="4">
    <source>
        <dbReference type="Proteomes" id="UP000433493"/>
    </source>
</evidence>
<dbReference type="InterPro" id="IPR008863">
    <property type="entry name" value="Toxic_anion-R_TelA"/>
</dbReference>
<organism evidence="3 4">
    <name type="scientific">Gulosibacter chungangensis</name>
    <dbReference type="NCBI Taxonomy" id="979746"/>
    <lineage>
        <taxon>Bacteria</taxon>
        <taxon>Bacillati</taxon>
        <taxon>Actinomycetota</taxon>
        <taxon>Actinomycetes</taxon>
        <taxon>Micrococcales</taxon>
        <taxon>Microbacteriaceae</taxon>
        <taxon>Gulosibacter</taxon>
    </lineage>
</organism>